<protein>
    <recommendedName>
        <fullName evidence="6">Hydroxylamine reductase</fullName>
    </recommendedName>
</protein>
<dbReference type="OrthoDB" id="1470350at2759"/>
<dbReference type="PANTHER" id="PTHR30109">
    <property type="entry name" value="HYDROXYLAMINE REDUCTASE"/>
    <property type="match status" value="1"/>
</dbReference>
<dbReference type="AlphaFoldDB" id="A0A388JTY8"/>
<sequence length="532" mass="57303">MAAATAFSAGSRHAVRGLMRRAISRLSAVSADISSSSSGSSPGMSAGNSLIPPNFKEFLGARTRTPAINVVPMPPQRSTYRTYRSQAAGTTVTKEKVHEMFCFQCEQTKDGVGCTTVGVCGKDPKTAALQDVLLHSLKGLSQYAVRAKAEGISDPEMDSYVQEAIFATLTNVNFDPKAIQEFINTTIAHRENIKAKYEAACQRAGRQPDMLDNAFTKFLPSGDVDALAQQGTLLGLDMRRAGLNEDIFSLQELLTYGIKGMAAYAAHAHAVGEADAKIGGFIHEAFDYISKPTTEQTLEELLALCLKCGEVNMTAMEILNKGHIHNFGTPEPTKLRTTPVKGKCILVSGHDLKDLYELLKATEGMGINVYTHGEMLPAHGYPEDTLVMTLACGKYRFNKQFDSFGTLEGSDLPRLMDIGQCNDAYSAIRIAAALAQAMNTDINSLPLSMVLSWFEQKAVAVLLTLLHLGVQNIRIGPKLPAFVSPNILNIIVEKYKLTPISGPEFVEDDIRAMLSLSSSSGAAKAAASASPV</sequence>
<evidence type="ECO:0000256" key="3">
    <source>
        <dbReference type="ARBA" id="ARBA00023014"/>
    </source>
</evidence>
<dbReference type="Gramene" id="GBG61276">
    <property type="protein sequence ID" value="GBG61276"/>
    <property type="gene ID" value="CBR_g19808"/>
</dbReference>
<reference evidence="4 5" key="1">
    <citation type="journal article" date="2018" name="Cell">
        <title>The Chara Genome: Secondary Complexity and Implications for Plant Terrestrialization.</title>
        <authorList>
            <person name="Nishiyama T."/>
            <person name="Sakayama H."/>
            <person name="Vries J.D."/>
            <person name="Buschmann H."/>
            <person name="Saint-Marcoux D."/>
            <person name="Ullrich K.K."/>
            <person name="Haas F.B."/>
            <person name="Vanderstraeten L."/>
            <person name="Becker D."/>
            <person name="Lang D."/>
            <person name="Vosolsobe S."/>
            <person name="Rombauts S."/>
            <person name="Wilhelmsson P.K.I."/>
            <person name="Janitza P."/>
            <person name="Kern R."/>
            <person name="Heyl A."/>
            <person name="Rumpler F."/>
            <person name="Villalobos L.I.A.C."/>
            <person name="Clay J.M."/>
            <person name="Skokan R."/>
            <person name="Toyoda A."/>
            <person name="Suzuki Y."/>
            <person name="Kagoshima H."/>
            <person name="Schijlen E."/>
            <person name="Tajeshwar N."/>
            <person name="Catarino B."/>
            <person name="Hetherington A.J."/>
            <person name="Saltykova A."/>
            <person name="Bonnot C."/>
            <person name="Breuninger H."/>
            <person name="Symeonidi A."/>
            <person name="Radhakrishnan G.V."/>
            <person name="Van Nieuwerburgh F."/>
            <person name="Deforce D."/>
            <person name="Chang C."/>
            <person name="Karol K.G."/>
            <person name="Hedrich R."/>
            <person name="Ulvskov P."/>
            <person name="Glockner G."/>
            <person name="Delwiche C.F."/>
            <person name="Petrasek J."/>
            <person name="Van de Peer Y."/>
            <person name="Friml J."/>
            <person name="Beilby M."/>
            <person name="Dolan L."/>
            <person name="Kohara Y."/>
            <person name="Sugano S."/>
            <person name="Fujiyama A."/>
            <person name="Delaux P.-M."/>
            <person name="Quint M."/>
            <person name="TheiBen G."/>
            <person name="Hagemann M."/>
            <person name="Harholt J."/>
            <person name="Dunand C."/>
            <person name="Zachgo S."/>
            <person name="Langdale J."/>
            <person name="Maumus F."/>
            <person name="Straeten D.V.D."/>
            <person name="Gould S.B."/>
            <person name="Rensing S.A."/>
        </authorList>
    </citation>
    <scope>NUCLEOTIDE SEQUENCE [LARGE SCALE GENOMIC DNA]</scope>
    <source>
        <strain evidence="4 5">S276</strain>
    </source>
</reference>
<keyword evidence="5" id="KW-1185">Reference proteome</keyword>
<gene>
    <name evidence="4" type="ORF">CBR_g19808</name>
</gene>
<keyword evidence="3" id="KW-0411">Iron-sulfur</keyword>
<dbReference type="GO" id="GO:0042542">
    <property type="term" value="P:response to hydrogen peroxide"/>
    <property type="evidence" value="ECO:0007669"/>
    <property type="project" value="TreeGrafter"/>
</dbReference>
<dbReference type="Pfam" id="PF03063">
    <property type="entry name" value="Prismane"/>
    <property type="match status" value="1"/>
</dbReference>
<keyword evidence="1" id="KW-0479">Metal-binding</keyword>
<dbReference type="SUPFAM" id="SSF56821">
    <property type="entry name" value="Prismane protein-like"/>
    <property type="match status" value="2"/>
</dbReference>
<dbReference type="GO" id="GO:0004601">
    <property type="term" value="F:peroxidase activity"/>
    <property type="evidence" value="ECO:0007669"/>
    <property type="project" value="TreeGrafter"/>
</dbReference>
<dbReference type="STRING" id="69332.A0A388JTY8"/>
<accession>A0A388JTY8</accession>
<dbReference type="Gene3D" id="1.20.1270.20">
    <property type="match status" value="2"/>
</dbReference>
<name>A0A388JTY8_CHABU</name>
<evidence type="ECO:0000313" key="5">
    <source>
        <dbReference type="Proteomes" id="UP000265515"/>
    </source>
</evidence>
<dbReference type="InterPro" id="IPR016100">
    <property type="entry name" value="Prismane_a-bundle"/>
</dbReference>
<dbReference type="PANTHER" id="PTHR30109:SF0">
    <property type="entry name" value="HYDROXYLAMINE REDUCTASE"/>
    <property type="match status" value="1"/>
</dbReference>
<dbReference type="GO" id="GO:0046872">
    <property type="term" value="F:metal ion binding"/>
    <property type="evidence" value="ECO:0007669"/>
    <property type="project" value="UniProtKB-KW"/>
</dbReference>
<dbReference type="InterPro" id="IPR004137">
    <property type="entry name" value="HCP/CODH"/>
</dbReference>
<evidence type="ECO:0000256" key="1">
    <source>
        <dbReference type="ARBA" id="ARBA00022723"/>
    </source>
</evidence>
<evidence type="ECO:0000313" key="4">
    <source>
        <dbReference type="EMBL" id="GBG61276.1"/>
    </source>
</evidence>
<dbReference type="InterPro" id="IPR011254">
    <property type="entry name" value="Prismane-like_sf"/>
</dbReference>
<dbReference type="GO" id="GO:0050418">
    <property type="term" value="F:hydroxylamine reductase activity"/>
    <property type="evidence" value="ECO:0007669"/>
    <property type="project" value="TreeGrafter"/>
</dbReference>
<dbReference type="EMBL" id="BFEA01000018">
    <property type="protein sequence ID" value="GBG61276.1"/>
    <property type="molecule type" value="Genomic_DNA"/>
</dbReference>
<dbReference type="Gene3D" id="3.40.50.2030">
    <property type="match status" value="1"/>
</dbReference>
<dbReference type="Proteomes" id="UP000265515">
    <property type="component" value="Unassembled WGS sequence"/>
</dbReference>
<evidence type="ECO:0008006" key="6">
    <source>
        <dbReference type="Google" id="ProtNLM"/>
    </source>
</evidence>
<dbReference type="OMA" id="AYAQGMC"/>
<organism evidence="4 5">
    <name type="scientific">Chara braunii</name>
    <name type="common">Braun's stonewort</name>
    <dbReference type="NCBI Taxonomy" id="69332"/>
    <lineage>
        <taxon>Eukaryota</taxon>
        <taxon>Viridiplantae</taxon>
        <taxon>Streptophyta</taxon>
        <taxon>Charophyceae</taxon>
        <taxon>Charales</taxon>
        <taxon>Characeae</taxon>
        <taxon>Chara</taxon>
    </lineage>
</organism>
<comment type="caution">
    <text evidence="4">The sequence shown here is derived from an EMBL/GenBank/DDBJ whole genome shotgun (WGS) entry which is preliminary data.</text>
</comment>
<evidence type="ECO:0000256" key="2">
    <source>
        <dbReference type="ARBA" id="ARBA00023004"/>
    </source>
</evidence>
<dbReference type="GO" id="GO:0051536">
    <property type="term" value="F:iron-sulfur cluster binding"/>
    <property type="evidence" value="ECO:0007669"/>
    <property type="project" value="UniProtKB-KW"/>
</dbReference>
<proteinExistence type="predicted"/>
<keyword evidence="2" id="KW-0408">Iron</keyword>
<dbReference type="InterPro" id="IPR016099">
    <property type="entry name" value="Prismane-like_a/b-sand"/>
</dbReference>